<reference evidence="3" key="1">
    <citation type="submission" date="2019-08" db="EMBL/GenBank/DDBJ databases">
        <authorList>
            <person name="Kucharzyk K."/>
            <person name="Murdoch R.W."/>
            <person name="Higgins S."/>
            <person name="Loffler F."/>
        </authorList>
    </citation>
    <scope>NUCLEOTIDE SEQUENCE</scope>
</reference>
<proteinExistence type="predicted"/>
<dbReference type="AlphaFoldDB" id="A0A644TPU4"/>
<evidence type="ECO:0000256" key="1">
    <source>
        <dbReference type="SAM" id="MobiDB-lite"/>
    </source>
</evidence>
<dbReference type="EMBL" id="VSSQ01000044">
    <property type="protein sequence ID" value="MPL68944.1"/>
    <property type="molecule type" value="Genomic_DNA"/>
</dbReference>
<gene>
    <name evidence="3" type="ORF">SDC9_14677</name>
</gene>
<accession>A0A644TPU4</accession>
<protein>
    <submittedName>
        <fullName evidence="3">Uncharacterized protein</fullName>
    </submittedName>
</protein>
<feature type="region of interest" description="Disordered" evidence="1">
    <location>
        <begin position="116"/>
        <end position="155"/>
    </location>
</feature>
<comment type="caution">
    <text evidence="3">The sequence shown here is derived from an EMBL/GenBank/DDBJ whole genome shotgun (WGS) entry which is preliminary data.</text>
</comment>
<evidence type="ECO:0000256" key="2">
    <source>
        <dbReference type="SAM" id="Phobius"/>
    </source>
</evidence>
<feature type="transmembrane region" description="Helical" evidence="2">
    <location>
        <begin position="63"/>
        <end position="88"/>
    </location>
</feature>
<keyword evidence="2" id="KW-1133">Transmembrane helix</keyword>
<name>A0A644TPU4_9ZZZZ</name>
<sequence>MADFKENMYRRLRSARQWLTRAEEAFDKDRDVRAELNLMLAQAELQHAKEANRTRHWRYKYSLLTQGTAVGLAMMLAVIGFGGTYWWVNQQQTRADQGSPAVQLQMPQQVISVSNPAEQTKPQLETQAAQQTPTKVETEHQQTSTVAEKSRVTNDAQQYQAEQQVVLPPDELQKLVRAAGKTLRGQ</sequence>
<keyword evidence="2" id="KW-0812">Transmembrane</keyword>
<keyword evidence="2" id="KW-0472">Membrane</keyword>
<evidence type="ECO:0000313" key="3">
    <source>
        <dbReference type="EMBL" id="MPL68944.1"/>
    </source>
</evidence>
<organism evidence="3">
    <name type="scientific">bioreactor metagenome</name>
    <dbReference type="NCBI Taxonomy" id="1076179"/>
    <lineage>
        <taxon>unclassified sequences</taxon>
        <taxon>metagenomes</taxon>
        <taxon>ecological metagenomes</taxon>
    </lineage>
</organism>